<gene>
    <name evidence="9" type="ORF">PVAR5_5712</name>
</gene>
<feature type="transmembrane region" description="Helical" evidence="7">
    <location>
        <begin position="138"/>
        <end position="159"/>
    </location>
</feature>
<keyword evidence="3 7" id="KW-1133">Transmembrane helix</keyword>
<evidence type="ECO:0000313" key="9">
    <source>
        <dbReference type="EMBL" id="GAD97043.1"/>
    </source>
</evidence>
<evidence type="ECO:0000256" key="3">
    <source>
        <dbReference type="ARBA" id="ARBA00022989"/>
    </source>
</evidence>
<feature type="transmembrane region" description="Helical" evidence="7">
    <location>
        <begin position="54"/>
        <end position="79"/>
    </location>
</feature>
<evidence type="ECO:0000256" key="6">
    <source>
        <dbReference type="SAM" id="MobiDB-lite"/>
    </source>
</evidence>
<feature type="domain" description="Rhodopsin" evidence="8">
    <location>
        <begin position="38"/>
        <end position="284"/>
    </location>
</feature>
<feature type="region of interest" description="Disordered" evidence="6">
    <location>
        <begin position="296"/>
        <end position="327"/>
    </location>
</feature>
<feature type="transmembrane region" description="Helical" evidence="7">
    <location>
        <begin position="266"/>
        <end position="286"/>
    </location>
</feature>
<organism evidence="9 10">
    <name type="scientific">Byssochlamys spectabilis (strain No. 5 / NBRC 109023)</name>
    <name type="common">Paecilomyces variotii</name>
    <dbReference type="NCBI Taxonomy" id="1356009"/>
    <lineage>
        <taxon>Eukaryota</taxon>
        <taxon>Fungi</taxon>
        <taxon>Dikarya</taxon>
        <taxon>Ascomycota</taxon>
        <taxon>Pezizomycotina</taxon>
        <taxon>Eurotiomycetes</taxon>
        <taxon>Eurotiomycetidae</taxon>
        <taxon>Eurotiales</taxon>
        <taxon>Thermoascaceae</taxon>
        <taxon>Paecilomyces</taxon>
    </lineage>
</organism>
<feature type="transmembrane region" description="Helical" evidence="7">
    <location>
        <begin position="191"/>
        <end position="212"/>
    </location>
</feature>
<evidence type="ECO:0000256" key="5">
    <source>
        <dbReference type="ARBA" id="ARBA00038359"/>
    </source>
</evidence>
<dbReference type="InParanoid" id="V5FY84"/>
<comment type="subcellular location">
    <subcellularLocation>
        <location evidence="1">Membrane</location>
        <topology evidence="1">Multi-pass membrane protein</topology>
    </subcellularLocation>
</comment>
<feature type="transmembrane region" description="Helical" evidence="7">
    <location>
        <begin position="224"/>
        <end position="246"/>
    </location>
</feature>
<keyword evidence="10" id="KW-1185">Reference proteome</keyword>
<dbReference type="PANTHER" id="PTHR33048:SF47">
    <property type="entry name" value="INTEGRAL MEMBRANE PROTEIN-RELATED"/>
    <property type="match status" value="1"/>
</dbReference>
<feature type="transmembrane region" description="Helical" evidence="7">
    <location>
        <begin position="104"/>
        <end position="126"/>
    </location>
</feature>
<dbReference type="Proteomes" id="UP000018001">
    <property type="component" value="Unassembled WGS sequence"/>
</dbReference>
<proteinExistence type="inferred from homology"/>
<dbReference type="GO" id="GO:0016020">
    <property type="term" value="C:membrane"/>
    <property type="evidence" value="ECO:0007669"/>
    <property type="project" value="UniProtKB-SubCell"/>
</dbReference>
<evidence type="ECO:0000256" key="2">
    <source>
        <dbReference type="ARBA" id="ARBA00022692"/>
    </source>
</evidence>
<evidence type="ECO:0000256" key="4">
    <source>
        <dbReference type="ARBA" id="ARBA00023136"/>
    </source>
</evidence>
<dbReference type="eggNOG" id="ENOG502SQIA">
    <property type="taxonomic scope" value="Eukaryota"/>
</dbReference>
<dbReference type="HOGENOM" id="CLU_058289_0_0_1"/>
<feature type="transmembrane region" description="Helical" evidence="7">
    <location>
        <begin position="20"/>
        <end position="42"/>
    </location>
</feature>
<accession>V5FY84</accession>
<comment type="similarity">
    <text evidence="5">Belongs to the SAT4 family.</text>
</comment>
<sequence>MSSKLTQEKGAAWSQTGQPTLLGVSLVFLILTNFAVPARIWAQRRAYKKVFSEDYLLIIALLFTDVVTITTLLATHYGFGLHLQRVDPEYQDWENLDKGFICEWISAVGNELSLGATQVALLLYYRRLFMVNQRWLRVLWWFNFFFVLMWTVICTLFYISECTPMTYYWEQVNPHPNVKGLRCLNRRFDVIAVPLIVSVISDFTIMLLPVLTVSTLSIKLSRNLALAAVFCAGMISFAFGLARVITEETSTSPSSDATSDIVSFQLLNVVELNMAVICACVVPVYAQLRLMISGSSKTNSSYKPESRGLELRPMAIGKPEFSDDENK</sequence>
<dbReference type="EMBL" id="BAUL01000183">
    <property type="protein sequence ID" value="GAD97043.1"/>
    <property type="molecule type" value="Genomic_DNA"/>
</dbReference>
<dbReference type="OrthoDB" id="2496787at2759"/>
<keyword evidence="2 7" id="KW-0812">Transmembrane</keyword>
<keyword evidence="4 7" id="KW-0472">Membrane</keyword>
<reference evidence="10" key="1">
    <citation type="journal article" date="2014" name="Genome Announc.">
        <title>Draft genome sequence of the formaldehyde-resistant fungus Byssochlamys spectabilis No. 5 (anamorph Paecilomyces variotii No. 5) (NBRC109023).</title>
        <authorList>
            <person name="Oka T."/>
            <person name="Ekino K."/>
            <person name="Fukuda K."/>
            <person name="Nomura Y."/>
        </authorList>
    </citation>
    <scope>NUCLEOTIDE SEQUENCE [LARGE SCALE GENOMIC DNA]</scope>
    <source>
        <strain evidence="10">No. 5 / NBRC 109023</strain>
    </source>
</reference>
<dbReference type="AlphaFoldDB" id="V5FY84"/>
<evidence type="ECO:0000256" key="1">
    <source>
        <dbReference type="ARBA" id="ARBA00004141"/>
    </source>
</evidence>
<protein>
    <recommendedName>
        <fullName evidence="8">Rhodopsin domain-containing protein</fullName>
    </recommendedName>
</protein>
<comment type="caution">
    <text evidence="9">The sequence shown here is derived from an EMBL/GenBank/DDBJ whole genome shotgun (WGS) entry which is preliminary data.</text>
</comment>
<dbReference type="Pfam" id="PF20684">
    <property type="entry name" value="Fung_rhodopsin"/>
    <property type="match status" value="1"/>
</dbReference>
<name>V5FY84_BYSSN</name>
<dbReference type="PANTHER" id="PTHR33048">
    <property type="entry name" value="PTH11-LIKE INTEGRAL MEMBRANE PROTEIN (AFU_ORTHOLOGUE AFUA_5G11245)"/>
    <property type="match status" value="1"/>
</dbReference>
<dbReference type="InterPro" id="IPR052337">
    <property type="entry name" value="SAT4-like"/>
</dbReference>
<evidence type="ECO:0000256" key="7">
    <source>
        <dbReference type="SAM" id="Phobius"/>
    </source>
</evidence>
<evidence type="ECO:0000313" key="10">
    <source>
        <dbReference type="Proteomes" id="UP000018001"/>
    </source>
</evidence>
<dbReference type="InterPro" id="IPR049326">
    <property type="entry name" value="Rhodopsin_dom_fungi"/>
</dbReference>
<evidence type="ECO:0000259" key="8">
    <source>
        <dbReference type="Pfam" id="PF20684"/>
    </source>
</evidence>